<dbReference type="PANTHER" id="PTHR43795">
    <property type="entry name" value="BIFUNCTIONAL ASPARTATE AMINOTRANSFERASE AND GLUTAMATE/ASPARTATE-PREPHENATE AMINOTRANSFERASE-RELATED"/>
    <property type="match status" value="1"/>
</dbReference>
<dbReference type="InterPro" id="IPR004839">
    <property type="entry name" value="Aminotransferase_I/II_large"/>
</dbReference>
<dbReference type="GO" id="GO:0008483">
    <property type="term" value="F:transaminase activity"/>
    <property type="evidence" value="ECO:0007669"/>
    <property type="project" value="TreeGrafter"/>
</dbReference>
<dbReference type="InterPro" id="IPR015424">
    <property type="entry name" value="PyrdxlP-dep_Trfase"/>
</dbReference>
<keyword evidence="4" id="KW-1185">Reference proteome</keyword>
<evidence type="ECO:0000259" key="2">
    <source>
        <dbReference type="Pfam" id="PF00155"/>
    </source>
</evidence>
<dbReference type="InterPro" id="IPR050478">
    <property type="entry name" value="Ethylene_sulfur-biosynth"/>
</dbReference>
<gene>
    <name evidence="3" type="ORF">BJ085DRAFT_17291</name>
</gene>
<dbReference type="STRING" id="215637.A0A4P9ZXB4"/>
<evidence type="ECO:0000313" key="4">
    <source>
        <dbReference type="Proteomes" id="UP000268162"/>
    </source>
</evidence>
<reference evidence="4" key="1">
    <citation type="journal article" date="2018" name="Nat. Microbiol.">
        <title>Leveraging single-cell genomics to expand the fungal tree of life.</title>
        <authorList>
            <person name="Ahrendt S.R."/>
            <person name="Quandt C.A."/>
            <person name="Ciobanu D."/>
            <person name="Clum A."/>
            <person name="Salamov A."/>
            <person name="Andreopoulos B."/>
            <person name="Cheng J.F."/>
            <person name="Woyke T."/>
            <person name="Pelin A."/>
            <person name="Henrissat B."/>
            <person name="Reynolds N.K."/>
            <person name="Benny G.L."/>
            <person name="Smith M.E."/>
            <person name="James T.Y."/>
            <person name="Grigoriev I.V."/>
        </authorList>
    </citation>
    <scope>NUCLEOTIDE SEQUENCE [LARGE SCALE GENOMIC DNA]</scope>
    <source>
        <strain evidence="4">RSA 468</strain>
    </source>
</reference>
<dbReference type="Gene3D" id="3.90.1150.10">
    <property type="entry name" value="Aspartate Aminotransferase, domain 1"/>
    <property type="match status" value="1"/>
</dbReference>
<dbReference type="PANTHER" id="PTHR43795:SF39">
    <property type="entry name" value="AMINOTRANSFERASE CLASS I_CLASSII DOMAIN-CONTAINING PROTEIN"/>
    <property type="match status" value="1"/>
</dbReference>
<dbReference type="CDD" id="cd00609">
    <property type="entry name" value="AAT_like"/>
    <property type="match status" value="1"/>
</dbReference>
<dbReference type="Proteomes" id="UP000268162">
    <property type="component" value="Unassembled WGS sequence"/>
</dbReference>
<proteinExistence type="predicted"/>
<dbReference type="InterPro" id="IPR015421">
    <property type="entry name" value="PyrdxlP-dep_Trfase_major"/>
</dbReference>
<dbReference type="AlphaFoldDB" id="A0A4P9ZXB4"/>
<accession>A0A4P9ZXB4</accession>
<evidence type="ECO:0000313" key="3">
    <source>
        <dbReference type="EMBL" id="RKP38008.1"/>
    </source>
</evidence>
<name>A0A4P9ZXB4_9FUNG</name>
<sequence length="453" mass="50373">MGESSLPNAPLSERVRANLSFNNPLWKIFSRVGNNHYHPANNPDGILNLGVAENKMMRGELVKHLNPKLELTESQLGYGPDPSGSTKVREQIADMVNSHFAPVDPVLPAHITVHNGTTSAIDIFSYVTCDPGEGIMIAAPYYGGFDFDTFMRAKAPIVEVSMAPADMLHPERHVELMEAAYQKAVAEGILVRSIIFTNPHNPLGQCHPRALIENLLRFANRYNLHILFDEIYALSVFNTELNELGIDSGTEFHSVLSYPHLADLIDPSLVHVIHGMSKDFCFNGLRIGYLISPWNSTFINAVKTVSAFTWFSGTTEHVLTQFFSDPAWVAEFIQGNRRSLAQAYLHMARFLKRQNIPFIPSRAGHFIWVNLRRFCCSEGQSDGPGNEDEKEEEVTMAAADALFDRILDAGVYIAPGIVFHTHEPGWFRISFAAPQSEVDVGLTRLLKALAISG</sequence>
<keyword evidence="3" id="KW-0808">Transferase</keyword>
<dbReference type="GO" id="GO:0030170">
    <property type="term" value="F:pyridoxal phosphate binding"/>
    <property type="evidence" value="ECO:0007669"/>
    <property type="project" value="InterPro"/>
</dbReference>
<protein>
    <submittedName>
        <fullName evidence="3">Pyridoxal phosphate-dependent transferase</fullName>
    </submittedName>
</protein>
<dbReference type="Pfam" id="PF00155">
    <property type="entry name" value="Aminotran_1_2"/>
    <property type="match status" value="1"/>
</dbReference>
<feature type="domain" description="Aminotransferase class I/classII large" evidence="2">
    <location>
        <begin position="46"/>
        <end position="444"/>
    </location>
</feature>
<dbReference type="SUPFAM" id="SSF53383">
    <property type="entry name" value="PLP-dependent transferases"/>
    <property type="match status" value="1"/>
</dbReference>
<evidence type="ECO:0000256" key="1">
    <source>
        <dbReference type="ARBA" id="ARBA00022898"/>
    </source>
</evidence>
<dbReference type="GO" id="GO:0006520">
    <property type="term" value="P:amino acid metabolic process"/>
    <property type="evidence" value="ECO:0007669"/>
    <property type="project" value="TreeGrafter"/>
</dbReference>
<dbReference type="Gene3D" id="3.40.640.10">
    <property type="entry name" value="Type I PLP-dependent aspartate aminotransferase-like (Major domain)"/>
    <property type="match status" value="1"/>
</dbReference>
<dbReference type="EMBL" id="ML002417">
    <property type="protein sequence ID" value="RKP38008.1"/>
    <property type="molecule type" value="Genomic_DNA"/>
</dbReference>
<keyword evidence="1" id="KW-0663">Pyridoxal phosphate</keyword>
<dbReference type="InterPro" id="IPR015422">
    <property type="entry name" value="PyrdxlP-dep_Trfase_small"/>
</dbReference>
<dbReference type="PRINTS" id="PR00753">
    <property type="entry name" value="ACCSYNTHASE"/>
</dbReference>
<organism evidence="3 4">
    <name type="scientific">Dimargaris cristalligena</name>
    <dbReference type="NCBI Taxonomy" id="215637"/>
    <lineage>
        <taxon>Eukaryota</taxon>
        <taxon>Fungi</taxon>
        <taxon>Fungi incertae sedis</taxon>
        <taxon>Zoopagomycota</taxon>
        <taxon>Kickxellomycotina</taxon>
        <taxon>Dimargaritomycetes</taxon>
        <taxon>Dimargaritales</taxon>
        <taxon>Dimargaritaceae</taxon>
        <taxon>Dimargaris</taxon>
    </lineage>
</organism>